<gene>
    <name evidence="1" type="ORF">AALO_G00290310</name>
</gene>
<dbReference type="Pfam" id="PF15112">
    <property type="entry name" value="DUF4559"/>
    <property type="match status" value="1"/>
</dbReference>
<keyword evidence="2" id="KW-1185">Reference proteome</keyword>
<dbReference type="AlphaFoldDB" id="A0AAV6FGM4"/>
<comment type="caution">
    <text evidence="1">The sequence shown here is derived from an EMBL/GenBank/DDBJ whole genome shotgun (WGS) entry which is preliminary data.</text>
</comment>
<dbReference type="Proteomes" id="UP000823561">
    <property type="component" value="Chromosome 23"/>
</dbReference>
<protein>
    <submittedName>
        <fullName evidence="1">Uncharacterized protein</fullName>
    </submittedName>
</protein>
<evidence type="ECO:0000313" key="2">
    <source>
        <dbReference type="Proteomes" id="UP000823561"/>
    </source>
</evidence>
<dbReference type="PANTHER" id="PTHR35083">
    <property type="entry name" value="RGD1565685 PROTEIN"/>
    <property type="match status" value="1"/>
</dbReference>
<dbReference type="EMBL" id="JADWDJ010000023">
    <property type="protein sequence ID" value="KAG5261943.1"/>
    <property type="molecule type" value="Genomic_DNA"/>
</dbReference>
<accession>A0AAV6FGM4</accession>
<name>A0AAV6FGM4_9TELE</name>
<proteinExistence type="predicted"/>
<organism evidence="1 2">
    <name type="scientific">Alosa alosa</name>
    <name type="common">allis shad</name>
    <dbReference type="NCBI Taxonomy" id="278164"/>
    <lineage>
        <taxon>Eukaryota</taxon>
        <taxon>Metazoa</taxon>
        <taxon>Chordata</taxon>
        <taxon>Craniata</taxon>
        <taxon>Vertebrata</taxon>
        <taxon>Euteleostomi</taxon>
        <taxon>Actinopterygii</taxon>
        <taxon>Neopterygii</taxon>
        <taxon>Teleostei</taxon>
        <taxon>Clupei</taxon>
        <taxon>Clupeiformes</taxon>
        <taxon>Clupeoidei</taxon>
        <taxon>Clupeidae</taxon>
        <taxon>Alosa</taxon>
    </lineage>
</organism>
<dbReference type="InterPro" id="IPR027897">
    <property type="entry name" value="DUF4559"/>
</dbReference>
<reference evidence="1" key="1">
    <citation type="submission" date="2020-10" db="EMBL/GenBank/DDBJ databases">
        <title>Chromosome-scale genome assembly of the Allis shad, Alosa alosa.</title>
        <authorList>
            <person name="Margot Z."/>
            <person name="Christophe K."/>
            <person name="Cabau C."/>
            <person name="Louis A."/>
            <person name="Berthelot C."/>
            <person name="Parey E."/>
            <person name="Roest Crollius H."/>
            <person name="Montfort J."/>
            <person name="Robinson-Rechavi M."/>
            <person name="Bucao C."/>
            <person name="Bouchez O."/>
            <person name="Gislard M."/>
            <person name="Lluch J."/>
            <person name="Milhes M."/>
            <person name="Lampietro C."/>
            <person name="Lopez Roques C."/>
            <person name="Donnadieu C."/>
            <person name="Braasch I."/>
            <person name="Desvignes T."/>
            <person name="Postlethwait J."/>
            <person name="Bobe J."/>
            <person name="Guiguen Y."/>
        </authorList>
    </citation>
    <scope>NUCLEOTIDE SEQUENCE</scope>
    <source>
        <strain evidence="1">M-15738</strain>
        <tissue evidence="1">Blood</tissue>
    </source>
</reference>
<evidence type="ECO:0000313" key="1">
    <source>
        <dbReference type="EMBL" id="KAG5261943.1"/>
    </source>
</evidence>
<dbReference type="PANTHER" id="PTHR35083:SF2">
    <property type="entry name" value="CHROMOSOME 17 CXORF38 HOMOLOG"/>
    <property type="match status" value="1"/>
</dbReference>
<sequence>MVLAELSLRLNEVGYKNWLKAGYCLMKLKDGLQGFVNNEMKLFHERVINNNAILRRGPCRNNCRAKGNQLHSLCSLCSEWRREILRHHTNPSAVVNWSNCRPWLWSAEHWELAKAFMPRGQADVTRAEQCDAAALLNLLHFCDHFSYIDPKLVKEVIRCRNELMHSCEMRVSAQWMRCYQRSLEQLLQPLQHVPEVAVTRQDIQETLSIDWSVHVPGVDRVDGSEVKEIELESISQWETGLLRERLQELLLCADQEETLSLEDQQSLQTLSAFLQNQEDLKELFKEELETLHAMGDGLQRAAEGIQKSETEIRQC</sequence>